<dbReference type="EMBL" id="JAPEVG010000656">
    <property type="protein sequence ID" value="KAJ8456608.1"/>
    <property type="molecule type" value="Genomic_DNA"/>
</dbReference>
<keyword evidence="3" id="KW-1185">Reference proteome</keyword>
<sequence>MPEDPRSGLRLRRGSGLARGHPGPHPAQGGGRKPYSQEGQVRPRVDDDEVTEVPAPAGPWTPEKPQADKGKGKEKAAEKPLKPAVARGSLTNSGAAASGSRLPELARTRAWWSRDPELLSDRELLKHLLVTVQRNQQTSVRVVDLLVDEEEQHEELLEEECQVLTDLVVKIVWDKLQSSIAHAVRDAVKSELEAEFGRMMRSWGRRWRGIAEEETEEEGSGDESEQDKSEGKAQRMEARGTKSHGSRKEGRSPAVEEEQVGSEVEDDQEMGKGPEEAPEQMDTA</sequence>
<gene>
    <name evidence="2" type="ORF">ONZ51_g12025</name>
</gene>
<feature type="compositionally biased region" description="Basic and acidic residues" evidence="1">
    <location>
        <begin position="226"/>
        <end position="251"/>
    </location>
</feature>
<evidence type="ECO:0000313" key="3">
    <source>
        <dbReference type="Proteomes" id="UP001215151"/>
    </source>
</evidence>
<reference evidence="2" key="1">
    <citation type="submission" date="2022-11" db="EMBL/GenBank/DDBJ databases">
        <title>Genome Sequence of Cubamyces cubensis.</title>
        <authorList>
            <person name="Buettner E."/>
        </authorList>
    </citation>
    <scope>NUCLEOTIDE SEQUENCE</scope>
    <source>
        <strain evidence="2">MPL-01</strain>
    </source>
</reference>
<feature type="region of interest" description="Disordered" evidence="1">
    <location>
        <begin position="1"/>
        <end position="100"/>
    </location>
</feature>
<feature type="compositionally biased region" description="Basic and acidic residues" evidence="1">
    <location>
        <begin position="65"/>
        <end position="81"/>
    </location>
</feature>
<proteinExistence type="predicted"/>
<evidence type="ECO:0000313" key="2">
    <source>
        <dbReference type="EMBL" id="KAJ8456608.1"/>
    </source>
</evidence>
<feature type="region of interest" description="Disordered" evidence="1">
    <location>
        <begin position="211"/>
        <end position="284"/>
    </location>
</feature>
<name>A0AAD7TJ23_9APHY</name>
<protein>
    <submittedName>
        <fullName evidence="2">Uncharacterized protein</fullName>
    </submittedName>
</protein>
<dbReference type="Proteomes" id="UP001215151">
    <property type="component" value="Unassembled WGS sequence"/>
</dbReference>
<dbReference type="AlphaFoldDB" id="A0AAD7TJ23"/>
<evidence type="ECO:0000256" key="1">
    <source>
        <dbReference type="SAM" id="MobiDB-lite"/>
    </source>
</evidence>
<feature type="compositionally biased region" description="Acidic residues" evidence="1">
    <location>
        <begin position="212"/>
        <end position="225"/>
    </location>
</feature>
<organism evidence="2 3">
    <name type="scientific">Trametes cubensis</name>
    <dbReference type="NCBI Taxonomy" id="1111947"/>
    <lineage>
        <taxon>Eukaryota</taxon>
        <taxon>Fungi</taxon>
        <taxon>Dikarya</taxon>
        <taxon>Basidiomycota</taxon>
        <taxon>Agaricomycotina</taxon>
        <taxon>Agaricomycetes</taxon>
        <taxon>Polyporales</taxon>
        <taxon>Polyporaceae</taxon>
        <taxon>Trametes</taxon>
    </lineage>
</organism>
<accession>A0AAD7TJ23</accession>
<feature type="compositionally biased region" description="Acidic residues" evidence="1">
    <location>
        <begin position="255"/>
        <end position="268"/>
    </location>
</feature>
<comment type="caution">
    <text evidence="2">The sequence shown here is derived from an EMBL/GenBank/DDBJ whole genome shotgun (WGS) entry which is preliminary data.</text>
</comment>